<dbReference type="CDD" id="cd17546">
    <property type="entry name" value="REC_hyHK_CKI1_RcsC-like"/>
    <property type="match status" value="1"/>
</dbReference>
<dbReference type="Pfam" id="PF13188">
    <property type="entry name" value="PAS_8"/>
    <property type="match status" value="1"/>
</dbReference>
<evidence type="ECO:0000256" key="15">
    <source>
        <dbReference type="SAM" id="Phobius"/>
    </source>
</evidence>
<evidence type="ECO:0000256" key="9">
    <source>
        <dbReference type="ARBA" id="ARBA00022840"/>
    </source>
</evidence>
<dbReference type="InterPro" id="IPR013656">
    <property type="entry name" value="PAS_4"/>
</dbReference>
<evidence type="ECO:0000256" key="10">
    <source>
        <dbReference type="ARBA" id="ARBA00022989"/>
    </source>
</evidence>
<evidence type="ECO:0000256" key="4">
    <source>
        <dbReference type="ARBA" id="ARBA00022553"/>
    </source>
</evidence>
<protein>
    <recommendedName>
        <fullName evidence="3">histidine kinase</fullName>
        <ecNumber evidence="3">2.7.13.3</ecNumber>
    </recommendedName>
</protein>
<evidence type="ECO:0000313" key="19">
    <source>
        <dbReference type="EMBL" id="TCT21993.1"/>
    </source>
</evidence>
<dbReference type="Gene3D" id="3.30.450.20">
    <property type="entry name" value="PAS domain"/>
    <property type="match status" value="2"/>
</dbReference>
<comment type="catalytic activity">
    <reaction evidence="1">
        <text>ATP + protein L-histidine = ADP + protein N-phospho-L-histidine.</text>
        <dbReference type="EC" id="2.7.13.3"/>
    </reaction>
</comment>
<dbReference type="InterPro" id="IPR003661">
    <property type="entry name" value="HisK_dim/P_dom"/>
</dbReference>
<dbReference type="Pfam" id="PF00497">
    <property type="entry name" value="SBP_bac_3"/>
    <property type="match status" value="1"/>
</dbReference>
<dbReference type="Gene3D" id="1.10.287.130">
    <property type="match status" value="1"/>
</dbReference>
<keyword evidence="8" id="KW-0418">Kinase</keyword>
<organism evidence="19 20">
    <name type="scientific">Thiobaca trueperi</name>
    <dbReference type="NCBI Taxonomy" id="127458"/>
    <lineage>
        <taxon>Bacteria</taxon>
        <taxon>Pseudomonadati</taxon>
        <taxon>Pseudomonadota</taxon>
        <taxon>Gammaproteobacteria</taxon>
        <taxon>Chromatiales</taxon>
        <taxon>Chromatiaceae</taxon>
        <taxon>Thiobaca</taxon>
    </lineage>
</organism>
<dbReference type="InterPro" id="IPR035965">
    <property type="entry name" value="PAS-like_dom_sf"/>
</dbReference>
<dbReference type="PANTHER" id="PTHR45339:SF1">
    <property type="entry name" value="HYBRID SIGNAL TRANSDUCTION HISTIDINE KINASE J"/>
    <property type="match status" value="1"/>
</dbReference>
<dbReference type="EMBL" id="SMAO01000003">
    <property type="protein sequence ID" value="TCT21993.1"/>
    <property type="molecule type" value="Genomic_DNA"/>
</dbReference>
<evidence type="ECO:0000256" key="2">
    <source>
        <dbReference type="ARBA" id="ARBA00004370"/>
    </source>
</evidence>
<dbReference type="SMART" id="SM00388">
    <property type="entry name" value="HisKA"/>
    <property type="match status" value="1"/>
</dbReference>
<evidence type="ECO:0000259" key="16">
    <source>
        <dbReference type="PROSITE" id="PS50109"/>
    </source>
</evidence>
<dbReference type="GO" id="GO:0005524">
    <property type="term" value="F:ATP binding"/>
    <property type="evidence" value="ECO:0007669"/>
    <property type="project" value="UniProtKB-KW"/>
</dbReference>
<dbReference type="SUPFAM" id="SSF52172">
    <property type="entry name" value="CheY-like"/>
    <property type="match status" value="1"/>
</dbReference>
<evidence type="ECO:0000256" key="8">
    <source>
        <dbReference type="ARBA" id="ARBA00022777"/>
    </source>
</evidence>
<dbReference type="InterPro" id="IPR001789">
    <property type="entry name" value="Sig_transdc_resp-reg_receiver"/>
</dbReference>
<dbReference type="PRINTS" id="PR00344">
    <property type="entry name" value="BCTRLSENSOR"/>
</dbReference>
<feature type="domain" description="PAS" evidence="18">
    <location>
        <begin position="325"/>
        <end position="395"/>
    </location>
</feature>
<dbReference type="FunFam" id="3.30.565.10:FF:000010">
    <property type="entry name" value="Sensor histidine kinase RcsC"/>
    <property type="match status" value="1"/>
</dbReference>
<feature type="domain" description="Response regulatory" evidence="17">
    <location>
        <begin position="849"/>
        <end position="965"/>
    </location>
</feature>
<sequence>MIGIWQRYSLDRVRGRMLAFCLLCGLGVWMGAGTATGLPAGPTPPPQSLHVVTDDNFPPYVFRNADGIPEGFIVDLWRLWERRTGIPVRLTATNWAEAQAMIQSGQADVIDAIYRTAPREPLYDFSAPYTNLPVAIFAHASISGINSVQTLKGFQIGVQEGDACIDKLHENGINELIEYRNYRELIAAARRQDIKVFCLDEYPANFYLYQAQAQHEFIKAFALYEGQFHRAVRKGETDTLRRVEEGMQAITPDEIDALRDKWLVSVPGAFLYTRHLVWGGLLMILCGALLALWNLLLRRRVVAKTAALELALAELQAAHDAIQEANDNLAATLNAIPDLLFKLDSDGRYLDVFAKPEVLLAAPKDVLIGRKASDILPESAARTVMDSIQAAARTGSDYGRSIQLAMDDGEHWFELSTTCSESKADGATRFLMLSRDITQRRESELALIRMKEAAITAEKDRFFRLLFDAAPVALAYLKGDVIESLNRRCITLFGYREGDLFTLEGWWSMAFPDPAYREWVRQRWTAVLQRAQVSDGIVESLDYRVRTRAGEELTLLIGGQIFEDGLIVTFTDISPLKRIENELTVAKEEAEAANIAKSAFLANMSHEIRTPLNGILGMAHVLRRGRVTPEQAAQLDTLAASGKHLLGILNDILDLSKIEAGKLVLEEKDFVLAEMLNTVFALIREEVKKKGLTLRIHVSGMPQALCGDATRLAQALINYLGNAIKFTHAGHIDFSARVLEATPDGYLLCFEVSDTGIGVTDEQRARLFSPFEQADNSTTRKYGGTGLGLAINRRIARLMGGEVGVERTPGQGARFWLTVRLRRGSQSLTAQPSCDQPVARLKDGYHGARILLAEDDPINQEVARLMLEDVGLQVDLAADGAEAVRMAQDADYDLILMDMQMPNLDGIGATRAIRQLPGHADLPILAMTANVFAEDSERCFAAGMNDFIPKPVVPEVLYGILARWLTPARSQSGYEFRQD</sequence>
<dbReference type="GO" id="GO:0000155">
    <property type="term" value="F:phosphorelay sensor kinase activity"/>
    <property type="evidence" value="ECO:0007669"/>
    <property type="project" value="InterPro"/>
</dbReference>
<dbReference type="SUPFAM" id="SSF55874">
    <property type="entry name" value="ATPase domain of HSP90 chaperone/DNA topoisomerase II/histidine kinase"/>
    <property type="match status" value="1"/>
</dbReference>
<keyword evidence="11" id="KW-0902">Two-component regulatory system</keyword>
<dbReference type="EC" id="2.7.13.3" evidence="3"/>
<evidence type="ECO:0000256" key="14">
    <source>
        <dbReference type="SAM" id="Coils"/>
    </source>
</evidence>
<dbReference type="CDD" id="cd13706">
    <property type="entry name" value="PBP2_HisK_like_1"/>
    <property type="match status" value="1"/>
</dbReference>
<dbReference type="InterPro" id="IPR000014">
    <property type="entry name" value="PAS"/>
</dbReference>
<dbReference type="Pfam" id="PF00512">
    <property type="entry name" value="HisKA"/>
    <property type="match status" value="1"/>
</dbReference>
<dbReference type="CDD" id="cd00082">
    <property type="entry name" value="HisKA"/>
    <property type="match status" value="1"/>
</dbReference>
<dbReference type="GO" id="GO:0016020">
    <property type="term" value="C:membrane"/>
    <property type="evidence" value="ECO:0007669"/>
    <property type="project" value="UniProtKB-SubCell"/>
</dbReference>
<evidence type="ECO:0000256" key="3">
    <source>
        <dbReference type="ARBA" id="ARBA00012438"/>
    </source>
</evidence>
<keyword evidence="20" id="KW-1185">Reference proteome</keyword>
<evidence type="ECO:0000313" key="20">
    <source>
        <dbReference type="Proteomes" id="UP000295717"/>
    </source>
</evidence>
<feature type="transmembrane region" description="Helical" evidence="15">
    <location>
        <begin position="276"/>
        <end position="296"/>
    </location>
</feature>
<dbReference type="Proteomes" id="UP000295717">
    <property type="component" value="Unassembled WGS sequence"/>
</dbReference>
<keyword evidence="12 15" id="KW-0472">Membrane</keyword>
<proteinExistence type="predicted"/>
<evidence type="ECO:0000256" key="13">
    <source>
        <dbReference type="PROSITE-ProRule" id="PRU00169"/>
    </source>
</evidence>
<accession>A0A4R3N4H4</accession>
<dbReference type="InterPro" id="IPR003594">
    <property type="entry name" value="HATPase_dom"/>
</dbReference>
<feature type="modified residue" description="4-aspartylphosphate" evidence="13">
    <location>
        <position position="898"/>
    </location>
</feature>
<dbReference type="InterPro" id="IPR011006">
    <property type="entry name" value="CheY-like_superfamily"/>
</dbReference>
<dbReference type="InterPro" id="IPR036890">
    <property type="entry name" value="HATPase_C_sf"/>
</dbReference>
<evidence type="ECO:0000256" key="7">
    <source>
        <dbReference type="ARBA" id="ARBA00022741"/>
    </source>
</evidence>
<keyword evidence="14" id="KW-0175">Coiled coil</keyword>
<dbReference type="SMART" id="SM00062">
    <property type="entry name" value="PBPb"/>
    <property type="match status" value="1"/>
</dbReference>
<dbReference type="PROSITE" id="PS50112">
    <property type="entry name" value="PAS"/>
    <property type="match status" value="1"/>
</dbReference>
<dbReference type="CDD" id="cd16922">
    <property type="entry name" value="HATPase_EvgS-ArcB-TorS-like"/>
    <property type="match status" value="1"/>
</dbReference>
<dbReference type="InterPro" id="IPR004358">
    <property type="entry name" value="Sig_transdc_His_kin-like_C"/>
</dbReference>
<evidence type="ECO:0000259" key="18">
    <source>
        <dbReference type="PROSITE" id="PS50112"/>
    </source>
</evidence>
<dbReference type="SMART" id="SM00387">
    <property type="entry name" value="HATPase_c"/>
    <property type="match status" value="1"/>
</dbReference>
<dbReference type="CDD" id="cd00130">
    <property type="entry name" value="PAS"/>
    <property type="match status" value="1"/>
</dbReference>
<reference evidence="19 20" key="1">
    <citation type="submission" date="2019-03" db="EMBL/GenBank/DDBJ databases">
        <title>Genomic Encyclopedia of Type Strains, Phase IV (KMG-IV): sequencing the most valuable type-strain genomes for metagenomic binning, comparative biology and taxonomic classification.</title>
        <authorList>
            <person name="Goeker M."/>
        </authorList>
    </citation>
    <scope>NUCLEOTIDE SEQUENCE [LARGE SCALE GENOMIC DNA]</scope>
    <source>
        <strain evidence="19 20">DSM 13587</strain>
    </source>
</reference>
<dbReference type="PROSITE" id="PS50110">
    <property type="entry name" value="RESPONSE_REGULATORY"/>
    <property type="match status" value="1"/>
</dbReference>
<dbReference type="Gene3D" id="3.40.50.2300">
    <property type="match status" value="1"/>
</dbReference>
<dbReference type="RefSeq" id="WP_132976407.1">
    <property type="nucleotide sequence ID" value="NZ_SMAO01000003.1"/>
</dbReference>
<keyword evidence="9" id="KW-0067">ATP-binding</keyword>
<dbReference type="SUPFAM" id="SSF53850">
    <property type="entry name" value="Periplasmic binding protein-like II"/>
    <property type="match status" value="1"/>
</dbReference>
<evidence type="ECO:0000259" key="17">
    <source>
        <dbReference type="PROSITE" id="PS50110"/>
    </source>
</evidence>
<keyword evidence="5" id="KW-0808">Transferase</keyword>
<keyword evidence="10 15" id="KW-1133">Transmembrane helix</keyword>
<feature type="domain" description="Histidine kinase" evidence="16">
    <location>
        <begin position="603"/>
        <end position="823"/>
    </location>
</feature>
<keyword evidence="6 15" id="KW-0812">Transmembrane</keyword>
<dbReference type="InterPro" id="IPR005467">
    <property type="entry name" value="His_kinase_dom"/>
</dbReference>
<evidence type="ECO:0000256" key="11">
    <source>
        <dbReference type="ARBA" id="ARBA00023012"/>
    </source>
</evidence>
<evidence type="ECO:0000256" key="6">
    <source>
        <dbReference type="ARBA" id="ARBA00022692"/>
    </source>
</evidence>
<keyword evidence="4 13" id="KW-0597">Phosphoprotein</keyword>
<dbReference type="NCBIfam" id="TIGR00229">
    <property type="entry name" value="sensory_box"/>
    <property type="match status" value="1"/>
</dbReference>
<name>A0A4R3N4H4_9GAMM</name>
<dbReference type="FunFam" id="1.10.287.130:FF:000004">
    <property type="entry name" value="Ethylene receptor 1"/>
    <property type="match status" value="1"/>
</dbReference>
<dbReference type="InterPro" id="IPR001638">
    <property type="entry name" value="Solute-binding_3/MltF_N"/>
</dbReference>
<dbReference type="SUPFAM" id="SSF55785">
    <property type="entry name" value="PYP-like sensor domain (PAS domain)"/>
    <property type="match status" value="2"/>
</dbReference>
<comment type="caution">
    <text evidence="19">The sequence shown here is derived from an EMBL/GenBank/DDBJ whole genome shotgun (WGS) entry which is preliminary data.</text>
</comment>
<dbReference type="PROSITE" id="PS50109">
    <property type="entry name" value="HIS_KIN"/>
    <property type="match status" value="1"/>
</dbReference>
<dbReference type="OrthoDB" id="5290456at2"/>
<evidence type="ECO:0000256" key="5">
    <source>
        <dbReference type="ARBA" id="ARBA00022679"/>
    </source>
</evidence>
<keyword evidence="7" id="KW-0547">Nucleotide-binding</keyword>
<gene>
    <name evidence="19" type="ORF">EDC35_10391</name>
</gene>
<dbReference type="InterPro" id="IPR036097">
    <property type="entry name" value="HisK_dim/P_sf"/>
</dbReference>
<dbReference type="Gene3D" id="3.40.190.10">
    <property type="entry name" value="Periplasmic binding protein-like II"/>
    <property type="match status" value="2"/>
</dbReference>
<evidence type="ECO:0000256" key="1">
    <source>
        <dbReference type="ARBA" id="ARBA00000085"/>
    </source>
</evidence>
<dbReference type="Pfam" id="PF02518">
    <property type="entry name" value="HATPase_c"/>
    <property type="match status" value="1"/>
</dbReference>
<comment type="subcellular location">
    <subcellularLocation>
        <location evidence="2">Membrane</location>
    </subcellularLocation>
</comment>
<dbReference type="Pfam" id="PF08448">
    <property type="entry name" value="PAS_4"/>
    <property type="match status" value="1"/>
</dbReference>
<evidence type="ECO:0000256" key="12">
    <source>
        <dbReference type="ARBA" id="ARBA00023136"/>
    </source>
</evidence>
<feature type="coiled-coil region" evidence="14">
    <location>
        <begin position="305"/>
        <end position="335"/>
    </location>
</feature>
<dbReference type="SMART" id="SM00448">
    <property type="entry name" value="REC"/>
    <property type="match status" value="1"/>
</dbReference>
<dbReference type="Pfam" id="PF00072">
    <property type="entry name" value="Response_reg"/>
    <property type="match status" value="1"/>
</dbReference>
<dbReference type="SUPFAM" id="SSF47384">
    <property type="entry name" value="Homodimeric domain of signal transducing histidine kinase"/>
    <property type="match status" value="1"/>
</dbReference>
<dbReference type="PANTHER" id="PTHR45339">
    <property type="entry name" value="HYBRID SIGNAL TRANSDUCTION HISTIDINE KINASE J"/>
    <property type="match status" value="1"/>
</dbReference>
<dbReference type="Gene3D" id="3.30.565.10">
    <property type="entry name" value="Histidine kinase-like ATPase, C-terminal domain"/>
    <property type="match status" value="1"/>
</dbReference>
<dbReference type="AlphaFoldDB" id="A0A4R3N4H4"/>
<dbReference type="SMART" id="SM00091">
    <property type="entry name" value="PAS"/>
    <property type="match status" value="2"/>
</dbReference>